<evidence type="ECO:0000313" key="6">
    <source>
        <dbReference type="EMBL" id="QYD71605.1"/>
    </source>
</evidence>
<reference evidence="6 7" key="1">
    <citation type="submission" date="2021-07" db="EMBL/GenBank/DDBJ databases">
        <title>Paraburkholderia edwinii protects Aspergillus sp. from phenazines by acting as a toxin sponge.</title>
        <authorList>
            <person name="Dahlstrom K.M."/>
            <person name="Newman D.K."/>
        </authorList>
    </citation>
    <scope>NUCLEOTIDE SEQUENCE [LARGE SCALE GENOMIC DNA]</scope>
    <source>
        <strain evidence="6 7">Pe01</strain>
    </source>
</reference>
<keyword evidence="3 5" id="KW-1133">Transmembrane helix</keyword>
<feature type="transmembrane region" description="Helical" evidence="5">
    <location>
        <begin position="282"/>
        <end position="304"/>
    </location>
</feature>
<feature type="transmembrane region" description="Helical" evidence="5">
    <location>
        <begin position="134"/>
        <end position="155"/>
    </location>
</feature>
<dbReference type="InterPro" id="IPR004695">
    <property type="entry name" value="SLAC1/Mae1/Ssu1/TehA"/>
</dbReference>
<feature type="transmembrane region" description="Helical" evidence="5">
    <location>
        <begin position="224"/>
        <end position="243"/>
    </location>
</feature>
<dbReference type="NCBIfam" id="NF008032">
    <property type="entry name" value="PRK10764.1"/>
    <property type="match status" value="1"/>
</dbReference>
<dbReference type="InterPro" id="IPR052951">
    <property type="entry name" value="Tellurite_res_ion_channel"/>
</dbReference>
<sequence length="319" mass="33971">MSIPASFFGIVLGLVGLGNNWRGAVRLWGMPPVIGEIIMAAAFAIWALLVICYILKWVGQRQAALAESQHPVQCCFIGLIPATTALMGLVLAPYNHDLANLALLLGGAGHVAFSVWRVGAMLQGDREIVTITPVAYLPSVAGNFIVAITAGALGYASWGLLFFGAGLFMWLAMESIIVNRLLHAAPLQPPLRPTLGIQLAPPVVAVTAWLANTQGAPEMLLQATWGYGIFQLLLLIRLLPWIFKQPFAPSYWAFTFGLTALSGGGIQMTLRGAKGAITELTPALFVFTNLALGAIIVGTLALLLQRKLLPQTQVAGPAR</sequence>
<evidence type="ECO:0000256" key="1">
    <source>
        <dbReference type="ARBA" id="ARBA00004141"/>
    </source>
</evidence>
<keyword evidence="7" id="KW-1185">Reference proteome</keyword>
<feature type="transmembrane region" description="Helical" evidence="5">
    <location>
        <begin position="101"/>
        <end position="122"/>
    </location>
</feature>
<feature type="transmembrane region" description="Helical" evidence="5">
    <location>
        <begin position="76"/>
        <end position="95"/>
    </location>
</feature>
<evidence type="ECO:0000256" key="2">
    <source>
        <dbReference type="ARBA" id="ARBA00022692"/>
    </source>
</evidence>
<feature type="transmembrane region" description="Helical" evidence="5">
    <location>
        <begin position="194"/>
        <end position="212"/>
    </location>
</feature>
<accession>A0ABX8UXK9</accession>
<dbReference type="Proteomes" id="UP000826462">
    <property type="component" value="Chromosome 2"/>
</dbReference>
<evidence type="ECO:0000256" key="4">
    <source>
        <dbReference type="ARBA" id="ARBA00023136"/>
    </source>
</evidence>
<gene>
    <name evidence="6" type="primary">tehA</name>
    <name evidence="6" type="ORF">KZJ38_31870</name>
</gene>
<comment type="subcellular location">
    <subcellularLocation>
        <location evidence="1">Membrane</location>
        <topology evidence="1">Multi-pass membrane protein</topology>
    </subcellularLocation>
</comment>
<feature type="transmembrane region" description="Helical" evidence="5">
    <location>
        <begin position="34"/>
        <end position="55"/>
    </location>
</feature>
<dbReference type="PANTHER" id="PTHR37955">
    <property type="entry name" value="TELLURITE RESISTANCE PROTEIN TEHA"/>
    <property type="match status" value="1"/>
</dbReference>
<feature type="transmembrane region" description="Helical" evidence="5">
    <location>
        <begin position="250"/>
        <end position="270"/>
    </location>
</feature>
<evidence type="ECO:0000313" key="7">
    <source>
        <dbReference type="Proteomes" id="UP000826462"/>
    </source>
</evidence>
<dbReference type="Pfam" id="PF03595">
    <property type="entry name" value="SLAC1"/>
    <property type="match status" value="1"/>
</dbReference>
<protein>
    <submittedName>
        <fullName evidence="6">Dicarboxylate transporter/tellurite-resistance protein TehA</fullName>
    </submittedName>
</protein>
<proteinExistence type="predicted"/>
<feature type="transmembrane region" description="Helical" evidence="5">
    <location>
        <begin position="161"/>
        <end position="182"/>
    </location>
</feature>
<organism evidence="6 7">
    <name type="scientific">Paraburkholderia edwinii</name>
    <dbReference type="NCBI Taxonomy" id="2861782"/>
    <lineage>
        <taxon>Bacteria</taxon>
        <taxon>Pseudomonadati</taxon>
        <taxon>Pseudomonadota</taxon>
        <taxon>Betaproteobacteria</taxon>
        <taxon>Burkholderiales</taxon>
        <taxon>Burkholderiaceae</taxon>
        <taxon>Paraburkholderia</taxon>
    </lineage>
</organism>
<name>A0ABX8UXK9_9BURK</name>
<dbReference type="RefSeq" id="WP_219801033.1">
    <property type="nucleotide sequence ID" value="NZ_CP080096.1"/>
</dbReference>
<keyword evidence="2 5" id="KW-0812">Transmembrane</keyword>
<evidence type="ECO:0000256" key="5">
    <source>
        <dbReference type="SAM" id="Phobius"/>
    </source>
</evidence>
<evidence type="ECO:0000256" key="3">
    <source>
        <dbReference type="ARBA" id="ARBA00022989"/>
    </source>
</evidence>
<dbReference type="PANTHER" id="PTHR37955:SF1">
    <property type="entry name" value="DEP DOMAIN-CONTAINING PROTEIN"/>
    <property type="match status" value="1"/>
</dbReference>
<keyword evidence="4 5" id="KW-0472">Membrane</keyword>
<dbReference type="InterPro" id="IPR038665">
    <property type="entry name" value="Voltage-dep_anion_channel_sf"/>
</dbReference>
<dbReference type="Gene3D" id="1.50.10.150">
    <property type="entry name" value="Voltage-dependent anion channel"/>
    <property type="match status" value="1"/>
</dbReference>
<dbReference type="EMBL" id="CP080096">
    <property type="protein sequence ID" value="QYD71605.1"/>
    <property type="molecule type" value="Genomic_DNA"/>
</dbReference>